<comment type="caution">
    <text evidence="1">The sequence shown here is derived from an EMBL/GenBank/DDBJ whole genome shotgun (WGS) entry which is preliminary data.</text>
</comment>
<keyword evidence="2" id="KW-1185">Reference proteome</keyword>
<gene>
    <name evidence="1" type="ORF">PIB30_031210</name>
</gene>
<sequence length="101" mass="11850">MEGTLDSGLINGSRKTLTWRRSLWSWEEEKLRELLTILSRVGIKSDEEDVLKWKESKDGQFSVKSFLQVYYKSKEQEGESNMHSFTKTLWKGLVPPRVELL</sequence>
<evidence type="ECO:0000313" key="2">
    <source>
        <dbReference type="Proteomes" id="UP001341840"/>
    </source>
</evidence>
<feature type="non-terminal residue" evidence="1">
    <location>
        <position position="101"/>
    </location>
</feature>
<dbReference type="EMBL" id="JASCZI010090754">
    <property type="protein sequence ID" value="MED6146072.1"/>
    <property type="molecule type" value="Genomic_DNA"/>
</dbReference>
<dbReference type="Proteomes" id="UP001341840">
    <property type="component" value="Unassembled WGS sequence"/>
</dbReference>
<organism evidence="1 2">
    <name type="scientific">Stylosanthes scabra</name>
    <dbReference type="NCBI Taxonomy" id="79078"/>
    <lineage>
        <taxon>Eukaryota</taxon>
        <taxon>Viridiplantae</taxon>
        <taxon>Streptophyta</taxon>
        <taxon>Embryophyta</taxon>
        <taxon>Tracheophyta</taxon>
        <taxon>Spermatophyta</taxon>
        <taxon>Magnoliopsida</taxon>
        <taxon>eudicotyledons</taxon>
        <taxon>Gunneridae</taxon>
        <taxon>Pentapetalae</taxon>
        <taxon>rosids</taxon>
        <taxon>fabids</taxon>
        <taxon>Fabales</taxon>
        <taxon>Fabaceae</taxon>
        <taxon>Papilionoideae</taxon>
        <taxon>50 kb inversion clade</taxon>
        <taxon>dalbergioids sensu lato</taxon>
        <taxon>Dalbergieae</taxon>
        <taxon>Pterocarpus clade</taxon>
        <taxon>Stylosanthes</taxon>
    </lineage>
</organism>
<reference evidence="1 2" key="1">
    <citation type="journal article" date="2023" name="Plants (Basel)">
        <title>Bridging the Gap: Combining Genomics and Transcriptomics Approaches to Understand Stylosanthes scabra, an Orphan Legume from the Brazilian Caatinga.</title>
        <authorList>
            <person name="Ferreira-Neto J.R.C."/>
            <person name="da Silva M.D."/>
            <person name="Binneck E."/>
            <person name="de Melo N.F."/>
            <person name="da Silva R.H."/>
            <person name="de Melo A.L.T.M."/>
            <person name="Pandolfi V."/>
            <person name="Bustamante F.O."/>
            <person name="Brasileiro-Vidal A.C."/>
            <person name="Benko-Iseppon A.M."/>
        </authorList>
    </citation>
    <scope>NUCLEOTIDE SEQUENCE [LARGE SCALE GENOMIC DNA]</scope>
    <source>
        <tissue evidence="1">Leaves</tissue>
    </source>
</reference>
<evidence type="ECO:0000313" key="1">
    <source>
        <dbReference type="EMBL" id="MED6146072.1"/>
    </source>
</evidence>
<name>A0ABU6TBI9_9FABA</name>
<proteinExistence type="predicted"/>
<accession>A0ABU6TBI9</accession>
<protein>
    <submittedName>
        <fullName evidence="1">Uncharacterized protein</fullName>
    </submittedName>
</protein>